<dbReference type="AlphaFoldDB" id="A0AAE3VRT1"/>
<evidence type="ECO:0000313" key="2">
    <source>
        <dbReference type="EMBL" id="MDQ0317589.1"/>
    </source>
</evidence>
<feature type="region of interest" description="Disordered" evidence="1">
    <location>
        <begin position="147"/>
        <end position="169"/>
    </location>
</feature>
<dbReference type="RefSeq" id="WP_306887513.1">
    <property type="nucleotide sequence ID" value="NZ_JAUSUL010000006.1"/>
</dbReference>
<dbReference type="Proteomes" id="UP001229244">
    <property type="component" value="Unassembled WGS sequence"/>
</dbReference>
<sequence>MSNTSHFMDMSGETVDTRRRYEKSLARLLRPFIAELQLADAGVLIGYILFERDELLADLIDSSTEGHLKTGFLRYGGTASAFCEWGRKPMATIELELRHTQMTAYFSLVFDSDFVGVNLHGLLFSRWPGDDEETWRRFAAVLADGSVSETGPGRIDRAASDQASDRSQN</sequence>
<comment type="caution">
    <text evidence="2">The sequence shown here is derived from an EMBL/GenBank/DDBJ whole genome shotgun (WGS) entry which is preliminary data.</text>
</comment>
<evidence type="ECO:0000256" key="1">
    <source>
        <dbReference type="SAM" id="MobiDB-lite"/>
    </source>
</evidence>
<gene>
    <name evidence="2" type="ORF">J2S73_004075</name>
</gene>
<evidence type="ECO:0000313" key="3">
    <source>
        <dbReference type="Proteomes" id="UP001229244"/>
    </source>
</evidence>
<protein>
    <submittedName>
        <fullName evidence="2">Uncharacterized protein</fullName>
    </submittedName>
</protein>
<proteinExistence type="predicted"/>
<name>A0AAE3VRT1_9HYPH</name>
<accession>A0AAE3VRT1</accession>
<reference evidence="2" key="1">
    <citation type="submission" date="2023-07" db="EMBL/GenBank/DDBJ databases">
        <title>Genomic Encyclopedia of Type Strains, Phase IV (KMG-IV): sequencing the most valuable type-strain genomes for metagenomic binning, comparative biology and taxonomic classification.</title>
        <authorList>
            <person name="Goeker M."/>
        </authorList>
    </citation>
    <scope>NUCLEOTIDE SEQUENCE</scope>
    <source>
        <strain evidence="2">DSM 21202</strain>
    </source>
</reference>
<keyword evidence="3" id="KW-1185">Reference proteome</keyword>
<organism evidence="2 3">
    <name type="scientific">Amorphus orientalis</name>
    <dbReference type="NCBI Taxonomy" id="649198"/>
    <lineage>
        <taxon>Bacteria</taxon>
        <taxon>Pseudomonadati</taxon>
        <taxon>Pseudomonadota</taxon>
        <taxon>Alphaproteobacteria</taxon>
        <taxon>Hyphomicrobiales</taxon>
        <taxon>Amorphaceae</taxon>
        <taxon>Amorphus</taxon>
    </lineage>
</organism>
<dbReference type="EMBL" id="JAUSUL010000006">
    <property type="protein sequence ID" value="MDQ0317589.1"/>
    <property type="molecule type" value="Genomic_DNA"/>
</dbReference>